<dbReference type="EMBL" id="JAUSRF010000006">
    <property type="protein sequence ID" value="MDP9837580.1"/>
    <property type="molecule type" value="Genomic_DNA"/>
</dbReference>
<evidence type="ECO:0000313" key="2">
    <source>
        <dbReference type="Proteomes" id="UP001241472"/>
    </source>
</evidence>
<comment type="caution">
    <text evidence="1">The sequence shown here is derived from an EMBL/GenBank/DDBJ whole genome shotgun (WGS) entry which is preliminary data.</text>
</comment>
<reference evidence="1 2" key="1">
    <citation type="submission" date="2023-07" db="EMBL/GenBank/DDBJ databases">
        <title>Sorghum-associated microbial communities from plants grown in Nebraska, USA.</title>
        <authorList>
            <person name="Schachtman D."/>
        </authorList>
    </citation>
    <scope>NUCLEOTIDE SEQUENCE [LARGE SCALE GENOMIC DNA]</scope>
    <source>
        <strain evidence="1 2">DS1307</strain>
    </source>
</reference>
<organism evidence="1 2">
    <name type="scientific">Neorhizobium huautlense</name>
    <dbReference type="NCBI Taxonomy" id="67774"/>
    <lineage>
        <taxon>Bacteria</taxon>
        <taxon>Pseudomonadati</taxon>
        <taxon>Pseudomonadota</taxon>
        <taxon>Alphaproteobacteria</taxon>
        <taxon>Hyphomicrobiales</taxon>
        <taxon>Rhizobiaceae</taxon>
        <taxon>Rhizobium/Agrobacterium group</taxon>
        <taxon>Neorhizobium</taxon>
    </lineage>
</organism>
<dbReference type="RefSeq" id="WP_306834425.1">
    <property type="nucleotide sequence ID" value="NZ_JAUSRF010000006.1"/>
</dbReference>
<name>A0ABT9PT07_9HYPH</name>
<proteinExistence type="predicted"/>
<keyword evidence="2" id="KW-1185">Reference proteome</keyword>
<protein>
    <submittedName>
        <fullName evidence="1">Uncharacterized protein</fullName>
    </submittedName>
</protein>
<sequence>MVPRFQKQVGITINVPERAKITIDRQARERGLVGSVWAGRVFDIGFAAICAREKSMPITDADLDAVVGGTLLLWARGDWDTASISMALGVPEATIQRTLDVWREYRRAG</sequence>
<gene>
    <name evidence="1" type="ORF">J2T09_002332</name>
</gene>
<accession>A0ABT9PT07</accession>
<dbReference type="Proteomes" id="UP001241472">
    <property type="component" value="Unassembled WGS sequence"/>
</dbReference>
<evidence type="ECO:0000313" key="1">
    <source>
        <dbReference type="EMBL" id="MDP9837580.1"/>
    </source>
</evidence>